<dbReference type="Proteomes" id="UP001218218">
    <property type="component" value="Unassembled WGS sequence"/>
</dbReference>
<proteinExistence type="predicted"/>
<gene>
    <name evidence="2" type="ORF">DFH08DRAFT_821945</name>
</gene>
<dbReference type="AlphaFoldDB" id="A0AAD7ED53"/>
<accession>A0AAD7ED53</accession>
<sequence>MVVRRKKSYAPAQHSLPKNYVLQKPFPQRCGNAPPPEQNPFPKLFPHRSDEVFFRVAVLKNMIFDNECRAGTQNSYSLPAHIRPSHRPPCAPTNPSCTLPIHHNAILGVLPRPRNGYAHSGATKGFVHLVRWLLDVALDARGACTCTCKGAGNASAAGGSRKGNGKMRQGNCADDAEATTHFGIFATQALKKGEDIVVGWEWDDANTVHRVADWMGIGACSNVGDCMHGRRERDASYGEVDEVEWGADHSLARAIHSEATWTLLDNTLTASDAKTADHAVHLASTTATALYLGTGSASVFLLCSAPTPHFCIAPPLDSTYGVWLVSLSLETILYGMGVFQIWIYFARPTDMLPVKWTVSNSILDVLLGLTLARFLSFCATFCSFESSPSETLSIEL</sequence>
<keyword evidence="1" id="KW-0812">Transmembrane</keyword>
<dbReference type="EMBL" id="JARIHO010000070">
    <property type="protein sequence ID" value="KAJ7312781.1"/>
    <property type="molecule type" value="Genomic_DNA"/>
</dbReference>
<organism evidence="2 3">
    <name type="scientific">Mycena albidolilacea</name>
    <dbReference type="NCBI Taxonomy" id="1033008"/>
    <lineage>
        <taxon>Eukaryota</taxon>
        <taxon>Fungi</taxon>
        <taxon>Dikarya</taxon>
        <taxon>Basidiomycota</taxon>
        <taxon>Agaricomycotina</taxon>
        <taxon>Agaricomycetes</taxon>
        <taxon>Agaricomycetidae</taxon>
        <taxon>Agaricales</taxon>
        <taxon>Marasmiineae</taxon>
        <taxon>Mycenaceae</taxon>
        <taxon>Mycena</taxon>
    </lineage>
</organism>
<feature type="transmembrane region" description="Helical" evidence="1">
    <location>
        <begin position="322"/>
        <end position="345"/>
    </location>
</feature>
<name>A0AAD7ED53_9AGAR</name>
<reference evidence="2" key="1">
    <citation type="submission" date="2023-03" db="EMBL/GenBank/DDBJ databases">
        <title>Massive genome expansion in bonnet fungi (Mycena s.s.) driven by repeated elements and novel gene families across ecological guilds.</title>
        <authorList>
            <consortium name="Lawrence Berkeley National Laboratory"/>
            <person name="Harder C.B."/>
            <person name="Miyauchi S."/>
            <person name="Viragh M."/>
            <person name="Kuo A."/>
            <person name="Thoen E."/>
            <person name="Andreopoulos B."/>
            <person name="Lu D."/>
            <person name="Skrede I."/>
            <person name="Drula E."/>
            <person name="Henrissat B."/>
            <person name="Morin E."/>
            <person name="Kohler A."/>
            <person name="Barry K."/>
            <person name="LaButti K."/>
            <person name="Morin E."/>
            <person name="Salamov A."/>
            <person name="Lipzen A."/>
            <person name="Mereny Z."/>
            <person name="Hegedus B."/>
            <person name="Baldrian P."/>
            <person name="Stursova M."/>
            <person name="Weitz H."/>
            <person name="Taylor A."/>
            <person name="Grigoriev I.V."/>
            <person name="Nagy L.G."/>
            <person name="Martin F."/>
            <person name="Kauserud H."/>
        </authorList>
    </citation>
    <scope>NUCLEOTIDE SEQUENCE</scope>
    <source>
        <strain evidence="2">CBHHK002</strain>
    </source>
</reference>
<protein>
    <submittedName>
        <fullName evidence="2">Uncharacterized protein</fullName>
    </submittedName>
</protein>
<keyword evidence="1" id="KW-1133">Transmembrane helix</keyword>
<keyword evidence="1" id="KW-0472">Membrane</keyword>
<keyword evidence="3" id="KW-1185">Reference proteome</keyword>
<evidence type="ECO:0000313" key="2">
    <source>
        <dbReference type="EMBL" id="KAJ7312781.1"/>
    </source>
</evidence>
<evidence type="ECO:0000313" key="3">
    <source>
        <dbReference type="Proteomes" id="UP001218218"/>
    </source>
</evidence>
<comment type="caution">
    <text evidence="2">The sequence shown here is derived from an EMBL/GenBank/DDBJ whole genome shotgun (WGS) entry which is preliminary data.</text>
</comment>
<evidence type="ECO:0000256" key="1">
    <source>
        <dbReference type="SAM" id="Phobius"/>
    </source>
</evidence>